<evidence type="ECO:0000256" key="3">
    <source>
        <dbReference type="ARBA" id="ARBA00023004"/>
    </source>
</evidence>
<keyword evidence="1" id="KW-0479">Metal-binding</keyword>
<dbReference type="PANTHER" id="PTHR10869:SF246">
    <property type="entry name" value="TRANSMEMBRANE PROLYL 4-HYDROXYLASE"/>
    <property type="match status" value="1"/>
</dbReference>
<protein>
    <recommendedName>
        <fullName evidence="4">Fe2OG dioxygenase domain-containing protein</fullName>
    </recommendedName>
</protein>
<gene>
    <name evidence="5" type="ORF">g.15803</name>
</gene>
<dbReference type="GO" id="GO:0004656">
    <property type="term" value="F:procollagen-proline 4-dioxygenase activity"/>
    <property type="evidence" value="ECO:0007669"/>
    <property type="project" value="TreeGrafter"/>
</dbReference>
<proteinExistence type="predicted"/>
<reference evidence="5" key="1">
    <citation type="submission" date="2015-11" db="EMBL/GenBank/DDBJ databases">
        <title>De novo transcriptome assembly of four potential Pierce s Disease insect vectors from Arizona vineyards.</title>
        <authorList>
            <person name="Tassone E.E."/>
        </authorList>
    </citation>
    <scope>NUCLEOTIDE SEQUENCE</scope>
</reference>
<feature type="non-terminal residue" evidence="5">
    <location>
        <position position="1"/>
    </location>
</feature>
<dbReference type="InterPro" id="IPR044862">
    <property type="entry name" value="Pro_4_hyd_alph_FE2OG_OXY"/>
</dbReference>
<evidence type="ECO:0000259" key="4">
    <source>
        <dbReference type="PROSITE" id="PS51471"/>
    </source>
</evidence>
<dbReference type="Gene3D" id="2.60.120.620">
    <property type="entry name" value="q2cbj1_9rhob like domain"/>
    <property type="match status" value="1"/>
</dbReference>
<dbReference type="EMBL" id="GEBQ01025747">
    <property type="protein sequence ID" value="JAT14230.1"/>
    <property type="molecule type" value="Transcribed_RNA"/>
</dbReference>
<dbReference type="PROSITE" id="PS51471">
    <property type="entry name" value="FE2OG_OXY"/>
    <property type="match status" value="1"/>
</dbReference>
<feature type="non-terminal residue" evidence="5">
    <location>
        <position position="112"/>
    </location>
</feature>
<dbReference type="InterPro" id="IPR045054">
    <property type="entry name" value="P4HA-like"/>
</dbReference>
<dbReference type="InterPro" id="IPR005123">
    <property type="entry name" value="Oxoglu/Fe-dep_dioxygenase_dom"/>
</dbReference>
<dbReference type="GO" id="GO:0031418">
    <property type="term" value="F:L-ascorbic acid binding"/>
    <property type="evidence" value="ECO:0007669"/>
    <property type="project" value="UniProtKB-KW"/>
</dbReference>
<dbReference type="GO" id="GO:0005783">
    <property type="term" value="C:endoplasmic reticulum"/>
    <property type="evidence" value="ECO:0007669"/>
    <property type="project" value="TreeGrafter"/>
</dbReference>
<keyword evidence="3" id="KW-0408">Iron</keyword>
<evidence type="ECO:0000313" key="5">
    <source>
        <dbReference type="EMBL" id="JAT14230.1"/>
    </source>
</evidence>
<dbReference type="PANTHER" id="PTHR10869">
    <property type="entry name" value="PROLYL 4-HYDROXYLASE ALPHA SUBUNIT"/>
    <property type="match status" value="1"/>
</dbReference>
<name>A0A1B6KS28_9HEMI</name>
<accession>A0A1B6KS28</accession>
<evidence type="ECO:0000256" key="2">
    <source>
        <dbReference type="ARBA" id="ARBA00022896"/>
    </source>
</evidence>
<dbReference type="GO" id="GO:0046872">
    <property type="term" value="F:metal ion binding"/>
    <property type="evidence" value="ECO:0007669"/>
    <property type="project" value="UniProtKB-KW"/>
</dbReference>
<dbReference type="AlphaFoldDB" id="A0A1B6KS28"/>
<keyword evidence="2" id="KW-0847">Vitamin C</keyword>
<organism evidence="5">
    <name type="scientific">Graphocephala atropunctata</name>
    <dbReference type="NCBI Taxonomy" id="36148"/>
    <lineage>
        <taxon>Eukaryota</taxon>
        <taxon>Metazoa</taxon>
        <taxon>Ecdysozoa</taxon>
        <taxon>Arthropoda</taxon>
        <taxon>Hexapoda</taxon>
        <taxon>Insecta</taxon>
        <taxon>Pterygota</taxon>
        <taxon>Neoptera</taxon>
        <taxon>Paraneoptera</taxon>
        <taxon>Hemiptera</taxon>
        <taxon>Auchenorrhyncha</taxon>
        <taxon>Membracoidea</taxon>
        <taxon>Cicadellidae</taxon>
        <taxon>Cicadellinae</taxon>
        <taxon>Cicadellini</taxon>
        <taxon>Graphocephala</taxon>
    </lineage>
</organism>
<feature type="domain" description="Fe2OG dioxygenase" evidence="4">
    <location>
        <begin position="1"/>
        <end position="86"/>
    </location>
</feature>
<dbReference type="Pfam" id="PF13640">
    <property type="entry name" value="2OG-FeII_Oxy_3"/>
    <property type="match status" value="1"/>
</dbReference>
<evidence type="ECO:0000256" key="1">
    <source>
        <dbReference type="ARBA" id="ARBA00022723"/>
    </source>
</evidence>
<sequence>PIDNTALSPHNPEGNRLATLMFYLNDVEDGGRTVFPEVRKAITPSKGSAVFWFNLDIRGQELSNMMHGGCPVLRGSKWVINKWIHEGGQDFEMTCPSDEHFPKQQFYLNKGR</sequence>